<proteinExistence type="predicted"/>
<protein>
    <submittedName>
        <fullName evidence="1">Uncharacterized protein</fullName>
    </submittedName>
</protein>
<evidence type="ECO:0000313" key="1">
    <source>
        <dbReference type="EMBL" id="GIY18795.1"/>
    </source>
</evidence>
<gene>
    <name evidence="1" type="ORF">CDAR_580461</name>
</gene>
<sequence length="81" mass="9293">MEAHQHQPKNLPQSKRNLPAKKQFPLIIYPIPRSALLIKTPLPSWRTPRETDEPKFGNPEVQVRLAAFSSSPHSQFHKNTS</sequence>
<dbReference type="AlphaFoldDB" id="A0AAV4RAS2"/>
<dbReference type="Proteomes" id="UP001054837">
    <property type="component" value="Unassembled WGS sequence"/>
</dbReference>
<reference evidence="1 2" key="1">
    <citation type="submission" date="2021-06" db="EMBL/GenBank/DDBJ databases">
        <title>Caerostris darwini draft genome.</title>
        <authorList>
            <person name="Kono N."/>
            <person name="Arakawa K."/>
        </authorList>
    </citation>
    <scope>NUCLEOTIDE SEQUENCE [LARGE SCALE GENOMIC DNA]</scope>
</reference>
<organism evidence="1 2">
    <name type="scientific">Caerostris darwini</name>
    <dbReference type="NCBI Taxonomy" id="1538125"/>
    <lineage>
        <taxon>Eukaryota</taxon>
        <taxon>Metazoa</taxon>
        <taxon>Ecdysozoa</taxon>
        <taxon>Arthropoda</taxon>
        <taxon>Chelicerata</taxon>
        <taxon>Arachnida</taxon>
        <taxon>Araneae</taxon>
        <taxon>Araneomorphae</taxon>
        <taxon>Entelegynae</taxon>
        <taxon>Araneoidea</taxon>
        <taxon>Araneidae</taxon>
        <taxon>Caerostris</taxon>
    </lineage>
</organism>
<dbReference type="EMBL" id="BPLQ01005946">
    <property type="protein sequence ID" value="GIY18795.1"/>
    <property type="molecule type" value="Genomic_DNA"/>
</dbReference>
<evidence type="ECO:0000313" key="2">
    <source>
        <dbReference type="Proteomes" id="UP001054837"/>
    </source>
</evidence>
<keyword evidence="2" id="KW-1185">Reference proteome</keyword>
<accession>A0AAV4RAS2</accession>
<comment type="caution">
    <text evidence="1">The sequence shown here is derived from an EMBL/GenBank/DDBJ whole genome shotgun (WGS) entry which is preliminary data.</text>
</comment>
<name>A0AAV4RAS2_9ARAC</name>